<protein>
    <submittedName>
        <fullName evidence="3">Uncharacterized protein</fullName>
    </submittedName>
</protein>
<organism evidence="3 4">
    <name type="scientific">Heterodera trifolii</name>
    <dbReference type="NCBI Taxonomy" id="157864"/>
    <lineage>
        <taxon>Eukaryota</taxon>
        <taxon>Metazoa</taxon>
        <taxon>Ecdysozoa</taxon>
        <taxon>Nematoda</taxon>
        <taxon>Chromadorea</taxon>
        <taxon>Rhabditida</taxon>
        <taxon>Tylenchina</taxon>
        <taxon>Tylenchomorpha</taxon>
        <taxon>Tylenchoidea</taxon>
        <taxon>Heteroderidae</taxon>
        <taxon>Heteroderinae</taxon>
        <taxon>Heterodera</taxon>
    </lineage>
</organism>
<keyword evidence="2" id="KW-0472">Membrane</keyword>
<feature type="compositionally biased region" description="Basic and acidic residues" evidence="1">
    <location>
        <begin position="8"/>
        <end position="30"/>
    </location>
</feature>
<evidence type="ECO:0000313" key="3">
    <source>
        <dbReference type="EMBL" id="KAL3097188.1"/>
    </source>
</evidence>
<evidence type="ECO:0000256" key="2">
    <source>
        <dbReference type="SAM" id="Phobius"/>
    </source>
</evidence>
<name>A0ABD2K2U4_9BILA</name>
<accession>A0ABD2K2U4</accession>
<feature type="region of interest" description="Disordered" evidence="1">
    <location>
        <begin position="1"/>
        <end position="39"/>
    </location>
</feature>
<proteinExistence type="predicted"/>
<dbReference type="EMBL" id="JBICBT010000846">
    <property type="protein sequence ID" value="KAL3097188.1"/>
    <property type="molecule type" value="Genomic_DNA"/>
</dbReference>
<keyword evidence="2" id="KW-1133">Transmembrane helix</keyword>
<feature type="transmembrane region" description="Helical" evidence="2">
    <location>
        <begin position="49"/>
        <end position="73"/>
    </location>
</feature>
<comment type="caution">
    <text evidence="3">The sequence shown here is derived from an EMBL/GenBank/DDBJ whole genome shotgun (WGS) entry which is preliminary data.</text>
</comment>
<keyword evidence="4" id="KW-1185">Reference proteome</keyword>
<dbReference type="Proteomes" id="UP001620626">
    <property type="component" value="Unassembled WGS sequence"/>
</dbReference>
<evidence type="ECO:0000256" key="1">
    <source>
        <dbReference type="SAM" id="MobiDB-lite"/>
    </source>
</evidence>
<evidence type="ECO:0000313" key="4">
    <source>
        <dbReference type="Proteomes" id="UP001620626"/>
    </source>
</evidence>
<gene>
    <name evidence="3" type="ORF">niasHT_030183</name>
</gene>
<reference evidence="3 4" key="1">
    <citation type="submission" date="2024-10" db="EMBL/GenBank/DDBJ databases">
        <authorList>
            <person name="Kim D."/>
        </authorList>
    </citation>
    <scope>NUCLEOTIDE SEQUENCE [LARGE SCALE GENOMIC DNA]</scope>
    <source>
        <strain evidence="3">BH-2024</strain>
    </source>
</reference>
<keyword evidence="2" id="KW-0812">Transmembrane</keyword>
<dbReference type="AlphaFoldDB" id="A0ABD2K2U4"/>
<sequence length="80" mass="8816">MLAPKLPPGEEKRHVNEGQDKQQQKKEHYGGRGKGGHVKRIRDLDCTGTVLCMALALCSVAFCAIGVAEWATFLPPDKFH</sequence>